<organism evidence="3 4">
    <name type="scientific">Siminovitchia sediminis</name>
    <dbReference type="NCBI Taxonomy" id="1274353"/>
    <lineage>
        <taxon>Bacteria</taxon>
        <taxon>Bacillati</taxon>
        <taxon>Bacillota</taxon>
        <taxon>Bacilli</taxon>
        <taxon>Bacillales</taxon>
        <taxon>Bacillaceae</taxon>
        <taxon>Siminovitchia</taxon>
    </lineage>
</organism>
<feature type="region of interest" description="Disordered" evidence="1">
    <location>
        <begin position="149"/>
        <end position="195"/>
    </location>
</feature>
<feature type="compositionally biased region" description="Basic and acidic residues" evidence="1">
    <location>
        <begin position="174"/>
        <end position="195"/>
    </location>
</feature>
<sequence length="195" mass="21619">MKKAIWFCSVLLLGACGGQADEPQQEMQPSLQQTRTEMNQEDPAGVSDEDRADYLARLASNMPGVRNATAVAAGDYTVIGIDVDKDLDRSKVGSIKYAVAESIKHDPLGEGALVVADPDINARLKEIRQDMEAGRPLQGIINELADITGRLLPELPPQENHQNPQDAQQNQDNEMDKQDRQELQNEQEKESREQK</sequence>
<protein>
    <submittedName>
        <fullName evidence="3">YhcN/YlaJ family sporulation lipoprotein</fullName>
    </submittedName>
</protein>
<feature type="signal peptide" evidence="2">
    <location>
        <begin position="1"/>
        <end position="20"/>
    </location>
</feature>
<dbReference type="InterPro" id="IPR019076">
    <property type="entry name" value="Spore_lipoprot_YhcN/YlaJ-like"/>
</dbReference>
<name>A0ABW4KC49_9BACI</name>
<evidence type="ECO:0000313" key="3">
    <source>
        <dbReference type="EMBL" id="MFD1705752.1"/>
    </source>
</evidence>
<dbReference type="InterPro" id="IPR014247">
    <property type="entry name" value="Spore_lipoprot_YhcN/YlaJ"/>
</dbReference>
<dbReference type="Pfam" id="PF09580">
    <property type="entry name" value="Spore_YhcN_YlaJ"/>
    <property type="match status" value="1"/>
</dbReference>
<evidence type="ECO:0000256" key="1">
    <source>
        <dbReference type="SAM" id="MobiDB-lite"/>
    </source>
</evidence>
<feature type="region of interest" description="Disordered" evidence="1">
    <location>
        <begin position="20"/>
        <end position="47"/>
    </location>
</feature>
<reference evidence="4" key="1">
    <citation type="journal article" date="2019" name="Int. J. Syst. Evol. Microbiol.">
        <title>The Global Catalogue of Microorganisms (GCM) 10K type strain sequencing project: providing services to taxonomists for standard genome sequencing and annotation.</title>
        <authorList>
            <consortium name="The Broad Institute Genomics Platform"/>
            <consortium name="The Broad Institute Genome Sequencing Center for Infectious Disease"/>
            <person name="Wu L."/>
            <person name="Ma J."/>
        </authorList>
    </citation>
    <scope>NUCLEOTIDE SEQUENCE [LARGE SCALE GENOMIC DNA]</scope>
    <source>
        <strain evidence="4">CGMCC 1.12295</strain>
    </source>
</reference>
<dbReference type="PROSITE" id="PS51257">
    <property type="entry name" value="PROKAR_LIPOPROTEIN"/>
    <property type="match status" value="1"/>
</dbReference>
<dbReference type="EMBL" id="JBHUEO010000005">
    <property type="protein sequence ID" value="MFD1705752.1"/>
    <property type="molecule type" value="Genomic_DNA"/>
</dbReference>
<feature type="compositionally biased region" description="Low complexity" evidence="1">
    <location>
        <begin position="160"/>
        <end position="172"/>
    </location>
</feature>
<accession>A0ABW4KC49</accession>
<comment type="caution">
    <text evidence="3">The sequence shown here is derived from an EMBL/GenBank/DDBJ whole genome shotgun (WGS) entry which is preliminary data.</text>
</comment>
<dbReference type="RefSeq" id="WP_380772298.1">
    <property type="nucleotide sequence ID" value="NZ_JBHUEO010000005.1"/>
</dbReference>
<gene>
    <name evidence="3" type="ORF">ACFSCZ_03190</name>
</gene>
<keyword evidence="2" id="KW-0732">Signal</keyword>
<evidence type="ECO:0000313" key="4">
    <source>
        <dbReference type="Proteomes" id="UP001597301"/>
    </source>
</evidence>
<feature type="compositionally biased region" description="Polar residues" evidence="1">
    <location>
        <begin position="25"/>
        <end position="37"/>
    </location>
</feature>
<dbReference type="Proteomes" id="UP001597301">
    <property type="component" value="Unassembled WGS sequence"/>
</dbReference>
<keyword evidence="3" id="KW-0449">Lipoprotein</keyword>
<feature type="chain" id="PRO_5045693921" evidence="2">
    <location>
        <begin position="21"/>
        <end position="195"/>
    </location>
</feature>
<keyword evidence="4" id="KW-1185">Reference proteome</keyword>
<evidence type="ECO:0000256" key="2">
    <source>
        <dbReference type="SAM" id="SignalP"/>
    </source>
</evidence>
<proteinExistence type="predicted"/>
<dbReference type="NCBIfam" id="TIGR02898">
    <property type="entry name" value="spore_YhcN_YlaJ"/>
    <property type="match status" value="1"/>
</dbReference>